<dbReference type="EMBL" id="BDSA01000001">
    <property type="protein sequence ID" value="GBE58973.1"/>
    <property type="molecule type" value="Genomic_DNA"/>
</dbReference>
<dbReference type="OrthoDB" id="10545723at2759"/>
<protein>
    <submittedName>
        <fullName evidence="2">Collagen adhesion protein, putative</fullName>
    </submittedName>
</protein>
<reference evidence="2 3" key="1">
    <citation type="journal article" date="2017" name="BMC Genomics">
        <title>Whole-genome assembly of Babesia ovata and comparative genomics between closely related pathogens.</title>
        <authorList>
            <person name="Yamagishi J."/>
            <person name="Asada M."/>
            <person name="Hakimi H."/>
            <person name="Tanaka T.Q."/>
            <person name="Sugimoto C."/>
            <person name="Kawazu S."/>
        </authorList>
    </citation>
    <scope>NUCLEOTIDE SEQUENCE [LARGE SCALE GENOMIC DNA]</scope>
    <source>
        <strain evidence="2 3">Miyake</strain>
    </source>
</reference>
<evidence type="ECO:0000313" key="3">
    <source>
        <dbReference type="Proteomes" id="UP000236319"/>
    </source>
</evidence>
<name>A0A2H6K7J9_9APIC</name>
<organism evidence="2 3">
    <name type="scientific">Babesia ovata</name>
    <dbReference type="NCBI Taxonomy" id="189622"/>
    <lineage>
        <taxon>Eukaryota</taxon>
        <taxon>Sar</taxon>
        <taxon>Alveolata</taxon>
        <taxon>Apicomplexa</taxon>
        <taxon>Aconoidasida</taxon>
        <taxon>Piroplasmida</taxon>
        <taxon>Babesiidae</taxon>
        <taxon>Babesia</taxon>
    </lineage>
</organism>
<comment type="caution">
    <text evidence="2">The sequence shown here is derived from an EMBL/GenBank/DDBJ whole genome shotgun (WGS) entry which is preliminary data.</text>
</comment>
<dbReference type="AlphaFoldDB" id="A0A2H6K7J9"/>
<feature type="region of interest" description="Disordered" evidence="1">
    <location>
        <begin position="1"/>
        <end position="139"/>
    </location>
</feature>
<dbReference type="Proteomes" id="UP000236319">
    <property type="component" value="Unassembled WGS sequence"/>
</dbReference>
<evidence type="ECO:0000313" key="2">
    <source>
        <dbReference type="EMBL" id="GBE58973.1"/>
    </source>
</evidence>
<accession>A0A2H6K7J9</accession>
<sequence>MGMGGGRAPQPGYDIINCDNSGEFGHMPRPSKDGDTDLIPEGLEHPDQDADDILTLDNPDGPVPMRRAYKLPGSADNTPTRRASAPTPEQNIRPRSGRASFPSGGRDSAPQPGGATARHPSGSGVPHPEGPSEAMGNTDSRIPIIGEHLRYPGNFTPLADVTMDRSLAKLHRGKRCIELRPEENTNPDVIQATKWTGYHIFEPKAPNTLFCSVIMKNGLTAVMVNSEVVKSYVVVEKTRYGNILSLFTVDGKGEPSVTQLVEANGSKKYCLNDNYWGLMKGIYELNKYTLPVAAKV</sequence>
<dbReference type="VEuPathDB" id="PiroplasmaDB:BOVATA_004660"/>
<dbReference type="GeneID" id="39872743"/>
<evidence type="ECO:0000256" key="1">
    <source>
        <dbReference type="SAM" id="MobiDB-lite"/>
    </source>
</evidence>
<dbReference type="RefSeq" id="XP_028865216.1">
    <property type="nucleotide sequence ID" value="XM_029009383.1"/>
</dbReference>
<proteinExistence type="predicted"/>
<keyword evidence="3" id="KW-1185">Reference proteome</keyword>
<gene>
    <name evidence="2" type="ORF">BOVATA_004660</name>
</gene>